<gene>
    <name evidence="3" type="ORF">CTheo_8966</name>
</gene>
<feature type="compositionally biased region" description="Polar residues" evidence="1">
    <location>
        <begin position="30"/>
        <end position="39"/>
    </location>
</feature>
<keyword evidence="2" id="KW-0732">Signal</keyword>
<feature type="region of interest" description="Disordered" evidence="1">
    <location>
        <begin position="30"/>
        <end position="50"/>
    </location>
</feature>
<evidence type="ECO:0000313" key="3">
    <source>
        <dbReference type="EMBL" id="KAB5587595.1"/>
    </source>
</evidence>
<dbReference type="AlphaFoldDB" id="A0A5N5Q764"/>
<proteinExistence type="predicted"/>
<dbReference type="EMBL" id="SSOP01000948">
    <property type="protein sequence ID" value="KAB5587595.1"/>
    <property type="molecule type" value="Genomic_DNA"/>
</dbReference>
<protein>
    <submittedName>
        <fullName evidence="3">Uncharacterized protein</fullName>
    </submittedName>
</protein>
<reference evidence="3 4" key="1">
    <citation type="journal article" date="2019" name="Fungal Biol. Biotechnol.">
        <title>Draft genome sequence of fastidious pathogen Ceratobasidium theobromae, which causes vascular-streak dieback in Theobroma cacao.</title>
        <authorList>
            <person name="Ali S.S."/>
            <person name="Asman A."/>
            <person name="Shao J."/>
            <person name="Firmansyah A.P."/>
            <person name="Susilo A.W."/>
            <person name="Rosmana A."/>
            <person name="McMahon P."/>
            <person name="Junaid M."/>
            <person name="Guest D."/>
            <person name="Kheng T.Y."/>
            <person name="Meinhardt L.W."/>
            <person name="Bailey B.A."/>
        </authorList>
    </citation>
    <scope>NUCLEOTIDE SEQUENCE [LARGE SCALE GENOMIC DNA]</scope>
    <source>
        <strain evidence="3 4">CT2</strain>
    </source>
</reference>
<sequence length="178" mass="18891">MQKLMIVVLRLNLNLTISGAIAAKRLKLSENNNKPSGSGSAPVDRAPYQLRPRPFPPALFSTAPSKFMASLMAAPGPHNVEPLTPTTDTVDANTVSVSSPTPIVQPSSPARTVLDMDDLDAATASFSENLHIGDAIGASNNRDEGGPGPQTMAHRLEAENHHQPTDAFDNPFSGHYCL</sequence>
<organism evidence="3 4">
    <name type="scientific">Ceratobasidium theobromae</name>
    <dbReference type="NCBI Taxonomy" id="1582974"/>
    <lineage>
        <taxon>Eukaryota</taxon>
        <taxon>Fungi</taxon>
        <taxon>Dikarya</taxon>
        <taxon>Basidiomycota</taxon>
        <taxon>Agaricomycotina</taxon>
        <taxon>Agaricomycetes</taxon>
        <taxon>Cantharellales</taxon>
        <taxon>Ceratobasidiaceae</taxon>
        <taxon>Ceratobasidium</taxon>
    </lineage>
</organism>
<comment type="caution">
    <text evidence="3">The sequence shown here is derived from an EMBL/GenBank/DDBJ whole genome shotgun (WGS) entry which is preliminary data.</text>
</comment>
<evidence type="ECO:0000256" key="2">
    <source>
        <dbReference type="SAM" id="SignalP"/>
    </source>
</evidence>
<feature type="signal peptide" evidence="2">
    <location>
        <begin position="1"/>
        <end position="22"/>
    </location>
</feature>
<evidence type="ECO:0000313" key="4">
    <source>
        <dbReference type="Proteomes" id="UP000383932"/>
    </source>
</evidence>
<evidence type="ECO:0000256" key="1">
    <source>
        <dbReference type="SAM" id="MobiDB-lite"/>
    </source>
</evidence>
<dbReference type="Proteomes" id="UP000383932">
    <property type="component" value="Unassembled WGS sequence"/>
</dbReference>
<accession>A0A5N5Q764</accession>
<feature type="chain" id="PRO_5024317894" evidence="2">
    <location>
        <begin position="23"/>
        <end position="178"/>
    </location>
</feature>
<keyword evidence="4" id="KW-1185">Reference proteome</keyword>
<name>A0A5N5Q764_9AGAM</name>